<dbReference type="STRING" id="314230.DSM3645_20507"/>
<gene>
    <name evidence="2" type="ORF">DSM3645_20507</name>
</gene>
<dbReference type="HOGENOM" id="CLU_582464_0_0_0"/>
<name>A3ZQQ3_9BACT</name>
<proteinExistence type="predicted"/>
<dbReference type="eggNOG" id="ENOG502ZBEI">
    <property type="taxonomic scope" value="Bacteria"/>
</dbReference>
<evidence type="ECO:0000256" key="1">
    <source>
        <dbReference type="SAM" id="Phobius"/>
    </source>
</evidence>
<evidence type="ECO:0000313" key="3">
    <source>
        <dbReference type="Proteomes" id="UP000004358"/>
    </source>
</evidence>
<comment type="caution">
    <text evidence="2">The sequence shown here is derived from an EMBL/GenBank/DDBJ whole genome shotgun (WGS) entry which is preliminary data.</text>
</comment>
<keyword evidence="1" id="KW-0812">Transmembrane</keyword>
<keyword evidence="1" id="KW-1133">Transmembrane helix</keyword>
<feature type="transmembrane region" description="Helical" evidence="1">
    <location>
        <begin position="435"/>
        <end position="454"/>
    </location>
</feature>
<dbReference type="EMBL" id="AANZ01000006">
    <property type="protein sequence ID" value="EAQ80991.1"/>
    <property type="molecule type" value="Genomic_DNA"/>
</dbReference>
<dbReference type="Proteomes" id="UP000004358">
    <property type="component" value="Unassembled WGS sequence"/>
</dbReference>
<protein>
    <submittedName>
        <fullName evidence="2">Uncharacterized protein</fullName>
    </submittedName>
</protein>
<keyword evidence="1" id="KW-0472">Membrane</keyword>
<organism evidence="2 3">
    <name type="scientific">Blastopirellula marina DSM 3645</name>
    <dbReference type="NCBI Taxonomy" id="314230"/>
    <lineage>
        <taxon>Bacteria</taxon>
        <taxon>Pseudomonadati</taxon>
        <taxon>Planctomycetota</taxon>
        <taxon>Planctomycetia</taxon>
        <taxon>Pirellulales</taxon>
        <taxon>Pirellulaceae</taxon>
        <taxon>Blastopirellula</taxon>
    </lineage>
</organism>
<evidence type="ECO:0000313" key="2">
    <source>
        <dbReference type="EMBL" id="EAQ80991.1"/>
    </source>
</evidence>
<dbReference type="AlphaFoldDB" id="A3ZQQ3"/>
<reference evidence="2 3" key="1">
    <citation type="submission" date="2006-02" db="EMBL/GenBank/DDBJ databases">
        <authorList>
            <person name="Amann R."/>
            <person name="Ferriera S."/>
            <person name="Johnson J."/>
            <person name="Kravitz S."/>
            <person name="Halpern A."/>
            <person name="Remington K."/>
            <person name="Beeson K."/>
            <person name="Tran B."/>
            <person name="Rogers Y.-H."/>
            <person name="Friedman R."/>
            <person name="Venter J.C."/>
        </authorList>
    </citation>
    <scope>NUCLEOTIDE SEQUENCE [LARGE SCALE GENOMIC DNA]</scope>
    <source>
        <strain evidence="2 3">DSM 3645</strain>
    </source>
</reference>
<accession>A3ZQQ3</accession>
<sequence>MPGRWIVCGRKRPLAVGIHAHQEFGVRLRFAQTRQQELHRVGRIHVIQDATQDADPFVLFRIHQHFFTARAAGVDVHGRPNAAVDQLAVKHDLLIAGPFELFKDHVIHFAAGVDQRRRDNRQRAPFFDLASRTEEPFGTLQRVGVESAGEELARRWAFRVPGASQTRDRVEEDHHVGTVLDHPLRLFDHHLRHLHVARRRFVEGGADDLAIRAFDLTLHVSHFFRAFVDQQDDDVGVGIVFQDCFGHLLHQDGLAGARRTDDQTALAEADRDDQVDHARCDFVGVRLHPNPVVGMQRGQIVELHLVGGDIRILVVDRFDAQQREIAFVFFRRTNLPRDDAAGFHAEATNLARRNVNIVRAREVVVVWAAQKAEAIRQDLQRPFAIHQAVHLHAFFENAEDQLLAFDAGDFAQVFFAGFFDELVHRHFLQFGDMDLALLYLLVTLIVRVLLLRTARPTDQLLGQRHRLGVVIDIKPT</sequence>